<sequence>MTIKIIACEVMKEELVRAASGCDIDFEFISMGLHLHPEKLGEELQHLLNGLSGYSRVILAFGLCGGAARNLKAAGFQLTIPKVHDCIPLLLGSTASYETFRSEEKGTLYLSGGWMNGERAILSEYDRIYQKYGERKAIAVFSRMYSSYRRVLFIRTGSERETFFLQRSHQIAELLGLTHQIIEGEISFIEKIVKGPWDTKDFITVPSGESIDEWAFYEGKLEM</sequence>
<dbReference type="RefSeq" id="WP_090936880.1">
    <property type="nucleotide sequence ID" value="NZ_FOTS01000018.1"/>
</dbReference>
<dbReference type="OrthoDB" id="9787351at2"/>
<protein>
    <recommendedName>
        <fullName evidence="1">DUF1638 domain-containing protein</fullName>
    </recommendedName>
</protein>
<dbReference type="EMBL" id="FOTS01000018">
    <property type="protein sequence ID" value="SFL79045.1"/>
    <property type="molecule type" value="Genomic_DNA"/>
</dbReference>
<feature type="domain" description="DUF1638" evidence="1">
    <location>
        <begin position="28"/>
        <end position="192"/>
    </location>
</feature>
<dbReference type="Pfam" id="PF07796">
    <property type="entry name" value="DUF1638"/>
    <property type="match status" value="1"/>
</dbReference>
<dbReference type="Proteomes" id="UP000199520">
    <property type="component" value="Unassembled WGS sequence"/>
</dbReference>
<gene>
    <name evidence="2" type="ORF">SAMN04490355_101822</name>
</gene>
<dbReference type="STRING" id="1123291.SAMN04490355_101822"/>
<keyword evidence="3" id="KW-1185">Reference proteome</keyword>
<proteinExistence type="predicted"/>
<accession>A0A1I4KJT1</accession>
<evidence type="ECO:0000313" key="2">
    <source>
        <dbReference type="EMBL" id="SFL79045.1"/>
    </source>
</evidence>
<dbReference type="InterPro" id="IPR012437">
    <property type="entry name" value="DUF1638"/>
</dbReference>
<organism evidence="2 3">
    <name type="scientific">Pelosinus propionicus DSM 13327</name>
    <dbReference type="NCBI Taxonomy" id="1123291"/>
    <lineage>
        <taxon>Bacteria</taxon>
        <taxon>Bacillati</taxon>
        <taxon>Bacillota</taxon>
        <taxon>Negativicutes</taxon>
        <taxon>Selenomonadales</taxon>
        <taxon>Sporomusaceae</taxon>
        <taxon>Pelosinus</taxon>
    </lineage>
</organism>
<evidence type="ECO:0000313" key="3">
    <source>
        <dbReference type="Proteomes" id="UP000199520"/>
    </source>
</evidence>
<evidence type="ECO:0000259" key="1">
    <source>
        <dbReference type="Pfam" id="PF07796"/>
    </source>
</evidence>
<reference evidence="3" key="1">
    <citation type="submission" date="2016-10" db="EMBL/GenBank/DDBJ databases">
        <authorList>
            <person name="Varghese N."/>
            <person name="Submissions S."/>
        </authorList>
    </citation>
    <scope>NUCLEOTIDE SEQUENCE [LARGE SCALE GENOMIC DNA]</scope>
    <source>
        <strain evidence="3">DSM 13327</strain>
    </source>
</reference>
<name>A0A1I4KJT1_9FIRM</name>
<dbReference type="AlphaFoldDB" id="A0A1I4KJT1"/>